<feature type="region of interest" description="Disordered" evidence="1">
    <location>
        <begin position="25"/>
        <end position="80"/>
    </location>
</feature>
<dbReference type="AlphaFoldDB" id="A0A2A6C099"/>
<name>A0A2A6C099_PRIPA</name>
<feature type="compositionally biased region" description="Basic and acidic residues" evidence="1">
    <location>
        <begin position="131"/>
        <end position="148"/>
    </location>
</feature>
<protein>
    <submittedName>
        <fullName evidence="2">Uncharacterized protein</fullName>
    </submittedName>
</protein>
<reference evidence="2" key="2">
    <citation type="submission" date="2022-06" db="UniProtKB">
        <authorList>
            <consortium name="EnsemblMetazoa"/>
        </authorList>
    </citation>
    <scope>IDENTIFICATION</scope>
    <source>
        <strain evidence="2">PS312</strain>
    </source>
</reference>
<proteinExistence type="predicted"/>
<accession>A0A8R1Z8R6</accession>
<gene>
    <name evidence="2" type="primary">WBGene00284213</name>
</gene>
<evidence type="ECO:0000313" key="3">
    <source>
        <dbReference type="Proteomes" id="UP000005239"/>
    </source>
</evidence>
<evidence type="ECO:0000256" key="1">
    <source>
        <dbReference type="SAM" id="MobiDB-lite"/>
    </source>
</evidence>
<dbReference type="Proteomes" id="UP000005239">
    <property type="component" value="Unassembled WGS sequence"/>
</dbReference>
<dbReference type="EnsemblMetazoa" id="PPA45844.1">
    <property type="protein sequence ID" value="PPA45844.1"/>
    <property type="gene ID" value="WBGene00284213"/>
</dbReference>
<sequence>MDDSQRLTAPSQEYDTLLRFLISQPQDGILPEDPGLDDSSTVPDARPVDYDSFDENDNVIGERTLVPPTPAPVEHDSFDDEDNVLEDSFDRYGVTSLIAEQPRLRDRIGRTGRVGRTTVKDAKENLQNGDYGEKERDNEEFVESEEKSKDANNVLILFSFRVCRSGN</sequence>
<organism evidence="2 3">
    <name type="scientific">Pristionchus pacificus</name>
    <name type="common">Parasitic nematode worm</name>
    <dbReference type="NCBI Taxonomy" id="54126"/>
    <lineage>
        <taxon>Eukaryota</taxon>
        <taxon>Metazoa</taxon>
        <taxon>Ecdysozoa</taxon>
        <taxon>Nematoda</taxon>
        <taxon>Chromadorea</taxon>
        <taxon>Rhabditida</taxon>
        <taxon>Rhabditina</taxon>
        <taxon>Diplogasteromorpha</taxon>
        <taxon>Diplogasteroidea</taxon>
        <taxon>Neodiplogasteridae</taxon>
        <taxon>Pristionchus</taxon>
    </lineage>
</organism>
<reference evidence="3" key="1">
    <citation type="journal article" date="2008" name="Nat. Genet.">
        <title>The Pristionchus pacificus genome provides a unique perspective on nematode lifestyle and parasitism.</title>
        <authorList>
            <person name="Dieterich C."/>
            <person name="Clifton S.W."/>
            <person name="Schuster L.N."/>
            <person name="Chinwalla A."/>
            <person name="Delehaunty K."/>
            <person name="Dinkelacker I."/>
            <person name="Fulton L."/>
            <person name="Fulton R."/>
            <person name="Godfrey J."/>
            <person name="Minx P."/>
            <person name="Mitreva M."/>
            <person name="Roeseler W."/>
            <person name="Tian H."/>
            <person name="Witte H."/>
            <person name="Yang S.P."/>
            <person name="Wilson R.K."/>
            <person name="Sommer R.J."/>
        </authorList>
    </citation>
    <scope>NUCLEOTIDE SEQUENCE [LARGE SCALE GENOMIC DNA]</scope>
    <source>
        <strain evidence="3">PS312</strain>
    </source>
</reference>
<accession>A0A2A6C099</accession>
<feature type="region of interest" description="Disordered" evidence="1">
    <location>
        <begin position="119"/>
        <end position="148"/>
    </location>
</feature>
<keyword evidence="3" id="KW-1185">Reference proteome</keyword>
<evidence type="ECO:0000313" key="2">
    <source>
        <dbReference type="EnsemblMetazoa" id="PPA45844.1"/>
    </source>
</evidence>